<dbReference type="EMBL" id="AXCR01000012">
    <property type="protein sequence ID" value="KJR80896.1"/>
    <property type="molecule type" value="Genomic_DNA"/>
</dbReference>
<feature type="compositionally biased region" description="Basic and acidic residues" evidence="1">
    <location>
        <begin position="76"/>
        <end position="93"/>
    </location>
</feature>
<feature type="compositionally biased region" description="Basic and acidic residues" evidence="1">
    <location>
        <begin position="125"/>
        <end position="134"/>
    </location>
</feature>
<dbReference type="GeneID" id="27672262"/>
<evidence type="ECO:0000313" key="2">
    <source>
        <dbReference type="EMBL" id="KJR80896.1"/>
    </source>
</evidence>
<comment type="caution">
    <text evidence="2">The sequence shown here is derived from an EMBL/GenBank/DDBJ whole genome shotgun (WGS) entry which is preliminary data.</text>
</comment>
<dbReference type="RefSeq" id="XP_016583572.1">
    <property type="nucleotide sequence ID" value="XM_016736985.1"/>
</dbReference>
<organism evidence="2 3">
    <name type="scientific">Sporothrix schenckii 1099-18</name>
    <dbReference type="NCBI Taxonomy" id="1397361"/>
    <lineage>
        <taxon>Eukaryota</taxon>
        <taxon>Fungi</taxon>
        <taxon>Dikarya</taxon>
        <taxon>Ascomycota</taxon>
        <taxon>Pezizomycotina</taxon>
        <taxon>Sordariomycetes</taxon>
        <taxon>Sordariomycetidae</taxon>
        <taxon>Ophiostomatales</taxon>
        <taxon>Ophiostomataceae</taxon>
        <taxon>Sporothrix</taxon>
    </lineage>
</organism>
<dbReference type="AlphaFoldDB" id="A0A0F2LYA7"/>
<dbReference type="KEGG" id="ssck:SPSK_10662"/>
<sequence>MGDAVMTTYIAQSRYNYRVQHTSTALPLTRDEASGIGHMAPGPDEKGRQQKRNRQRPCGAGFDWKAQKSQNTEQTPKVESRVGEGVQRSKETGEPVTKQKNRRAGGWSAAAASIVRDRRAKRSRRWAERKDRAE</sequence>
<protein>
    <submittedName>
        <fullName evidence="2">Uncharacterized protein</fullName>
    </submittedName>
</protein>
<evidence type="ECO:0000256" key="1">
    <source>
        <dbReference type="SAM" id="MobiDB-lite"/>
    </source>
</evidence>
<accession>A0A0F2LYA7</accession>
<proteinExistence type="predicted"/>
<dbReference type="Proteomes" id="UP000033710">
    <property type="component" value="Unassembled WGS sequence"/>
</dbReference>
<evidence type="ECO:0000313" key="3">
    <source>
        <dbReference type="Proteomes" id="UP000033710"/>
    </source>
</evidence>
<name>A0A0F2LYA7_SPOSC</name>
<reference evidence="2 3" key="2">
    <citation type="journal article" date="2015" name="Eukaryot. Cell">
        <title>Asexual propagation of a virulent clone complex in a human and feline outbreak of sporotrichosis.</title>
        <authorList>
            <person name="Teixeira Mde M."/>
            <person name="Rodrigues A.M."/>
            <person name="Tsui C.K."/>
            <person name="de Almeida L.G."/>
            <person name="Van Diepeningen A.D."/>
            <person name="van den Ende B.G."/>
            <person name="Fernandes G.F."/>
            <person name="Kano R."/>
            <person name="Hamelin R.C."/>
            <person name="Lopes-Bezerra L.M."/>
            <person name="Vasconcelos A.T."/>
            <person name="de Hoog S."/>
            <person name="de Camargo Z.P."/>
            <person name="Felipe M.S."/>
        </authorList>
    </citation>
    <scope>NUCLEOTIDE SEQUENCE [LARGE SCALE GENOMIC DNA]</scope>
    <source>
        <strain evidence="2 3">1099-18</strain>
    </source>
</reference>
<reference evidence="2 3" key="1">
    <citation type="journal article" date="2014" name="BMC Genomics">
        <title>Comparative genomics of the major fungal agents of human and animal Sporotrichosis: Sporothrix schenckii and Sporothrix brasiliensis.</title>
        <authorList>
            <person name="Teixeira M.M."/>
            <person name="de Almeida L.G."/>
            <person name="Kubitschek-Barreira P."/>
            <person name="Alves F.L."/>
            <person name="Kioshima E.S."/>
            <person name="Abadio A.K."/>
            <person name="Fernandes L."/>
            <person name="Derengowski L.S."/>
            <person name="Ferreira K.S."/>
            <person name="Souza R.C."/>
            <person name="Ruiz J.C."/>
            <person name="de Andrade N.C."/>
            <person name="Paes H.C."/>
            <person name="Nicola A.M."/>
            <person name="Albuquerque P."/>
            <person name="Gerber A.L."/>
            <person name="Martins V.P."/>
            <person name="Peconick L.D."/>
            <person name="Neto A.V."/>
            <person name="Chaucanez C.B."/>
            <person name="Silva P.A."/>
            <person name="Cunha O.L."/>
            <person name="de Oliveira F.F."/>
            <person name="dos Santos T.C."/>
            <person name="Barros A.L."/>
            <person name="Soares M.A."/>
            <person name="de Oliveira L.M."/>
            <person name="Marini M.M."/>
            <person name="Villalobos-Duno H."/>
            <person name="Cunha M.M."/>
            <person name="de Hoog S."/>
            <person name="da Silveira J.F."/>
            <person name="Henrissat B."/>
            <person name="Nino-Vega G.A."/>
            <person name="Cisalpino P.S."/>
            <person name="Mora-Montes H.M."/>
            <person name="Almeida S.R."/>
            <person name="Stajich J.E."/>
            <person name="Lopes-Bezerra L.M."/>
            <person name="Vasconcelos A.T."/>
            <person name="Felipe M.S."/>
        </authorList>
    </citation>
    <scope>NUCLEOTIDE SEQUENCE [LARGE SCALE GENOMIC DNA]</scope>
    <source>
        <strain evidence="2 3">1099-18</strain>
    </source>
</reference>
<gene>
    <name evidence="2" type="ORF">SPSK_10662</name>
</gene>
<dbReference type="VEuPathDB" id="FungiDB:SPSK_10662"/>
<feature type="region of interest" description="Disordered" evidence="1">
    <location>
        <begin position="25"/>
        <end position="134"/>
    </location>
</feature>
<feature type="compositionally biased region" description="Low complexity" evidence="1">
    <location>
        <begin position="104"/>
        <end position="113"/>
    </location>
</feature>